<feature type="transmembrane region" description="Helical" evidence="1">
    <location>
        <begin position="220"/>
        <end position="238"/>
    </location>
</feature>
<proteinExistence type="predicted"/>
<feature type="transmembrane region" description="Helical" evidence="1">
    <location>
        <begin position="181"/>
        <end position="199"/>
    </location>
</feature>
<dbReference type="Proteomes" id="UP000196594">
    <property type="component" value="Unassembled WGS sequence"/>
</dbReference>
<evidence type="ECO:0000313" key="2">
    <source>
        <dbReference type="EMBL" id="OUZ40002.1"/>
    </source>
</evidence>
<feature type="transmembrane region" description="Helical" evidence="1">
    <location>
        <begin position="244"/>
        <end position="262"/>
    </location>
</feature>
<dbReference type="RefSeq" id="WP_087616145.1">
    <property type="nucleotide sequence ID" value="NZ_JAFBEY010000001.1"/>
</dbReference>
<sequence length="295" mass="34386">MFENEKLNDLKKIYVDPEKKQEDFNKIQQRLNTKPFNWQIPAVIIAIACITLFLVGTFPQKQQITSDDMDSSALQAVYFMQWEGNPESIFQAGVRKVKNEETLKEIETALQQFQQTDIKIEDPYIQQSYRLSFKDDQVMRIQEYPGSEVTYYRNVDTGEIYLLSENSLQEIINLHEPADRTLSLIIGIVFLTLAMIATSKVKKKMRDPDDPKRYIPMHSTYSQSVVEILTLLILILLISAPQLHLFVLISFLLLTALINILLEVKHGKNKWRIFQFVLVKVYAGVYIYIFLWPLI</sequence>
<accession>A0ABX3ZJT7</accession>
<gene>
    <name evidence="2" type="ORF">CBM15_05685</name>
</gene>
<feature type="transmembrane region" description="Helical" evidence="1">
    <location>
        <begin position="36"/>
        <end position="58"/>
    </location>
</feature>
<dbReference type="EMBL" id="NHNT01000002">
    <property type="protein sequence ID" value="OUZ40002.1"/>
    <property type="molecule type" value="Genomic_DNA"/>
</dbReference>
<reference evidence="2 3" key="1">
    <citation type="journal article" date="2017" name="Int. J. Syst. Evol. Microbiol.">
        <title>Solibacillus kalamii sp. nov., isolated from a high-efficiency particulate arrestance filter system used in the International Space Station.</title>
        <authorList>
            <person name="Checinska Sielaff A."/>
            <person name="Kumar R.M."/>
            <person name="Pal D."/>
            <person name="Mayilraj S."/>
            <person name="Venkateswaran K."/>
        </authorList>
    </citation>
    <scope>NUCLEOTIDE SEQUENCE [LARGE SCALE GENOMIC DNA]</scope>
    <source>
        <strain evidence="2 3">ISSFR-015</strain>
    </source>
</reference>
<evidence type="ECO:0000256" key="1">
    <source>
        <dbReference type="SAM" id="Phobius"/>
    </source>
</evidence>
<name>A0ABX3ZJT7_9BACL</name>
<evidence type="ECO:0000313" key="3">
    <source>
        <dbReference type="Proteomes" id="UP000196594"/>
    </source>
</evidence>
<organism evidence="2 3">
    <name type="scientific">Solibacillus kalamii</name>
    <dbReference type="NCBI Taxonomy" id="1748298"/>
    <lineage>
        <taxon>Bacteria</taxon>
        <taxon>Bacillati</taxon>
        <taxon>Bacillota</taxon>
        <taxon>Bacilli</taxon>
        <taxon>Bacillales</taxon>
        <taxon>Caryophanaceae</taxon>
        <taxon>Solibacillus</taxon>
    </lineage>
</organism>
<comment type="caution">
    <text evidence="2">The sequence shown here is derived from an EMBL/GenBank/DDBJ whole genome shotgun (WGS) entry which is preliminary data.</text>
</comment>
<keyword evidence="1" id="KW-1133">Transmembrane helix</keyword>
<protein>
    <submittedName>
        <fullName evidence="2">Signal recognition particle</fullName>
    </submittedName>
</protein>
<keyword evidence="1" id="KW-0812">Transmembrane</keyword>
<feature type="transmembrane region" description="Helical" evidence="1">
    <location>
        <begin position="274"/>
        <end position="294"/>
    </location>
</feature>
<keyword evidence="3" id="KW-1185">Reference proteome</keyword>
<keyword evidence="1" id="KW-0472">Membrane</keyword>